<accession>F3PUX1</accession>
<sequence length="97" mass="11083">MGGEQGFILVFETLRSRILPGRFQPSIQFVTIDVEMLSLFYNRNIVLLDLVIKGLQRHFKIVASLLYGHGNVRVLFGFVLLGKFLRKQVFHTCDSVA</sequence>
<gene>
    <name evidence="1" type="ORF">HMPREF9446_02545</name>
</gene>
<protein>
    <submittedName>
        <fullName evidence="1">Conserved domain protein</fullName>
    </submittedName>
</protein>
<comment type="caution">
    <text evidence="1">The sequence shown here is derived from an EMBL/GenBank/DDBJ whole genome shotgun (WGS) entry which is preliminary data.</text>
</comment>
<dbReference type="EMBL" id="AFBN01000049">
    <property type="protein sequence ID" value="EGF55851.1"/>
    <property type="molecule type" value="Genomic_DNA"/>
</dbReference>
<evidence type="ECO:0000313" key="1">
    <source>
        <dbReference type="EMBL" id="EGF55851.1"/>
    </source>
</evidence>
<dbReference type="AlphaFoldDB" id="F3PUX1"/>
<reference evidence="1 2" key="1">
    <citation type="submission" date="2011-02" db="EMBL/GenBank/DDBJ databases">
        <authorList>
            <person name="Weinstock G."/>
            <person name="Sodergren E."/>
            <person name="Clifton S."/>
            <person name="Fulton L."/>
            <person name="Fulton B."/>
            <person name="Courtney L."/>
            <person name="Fronick C."/>
            <person name="Harrison M."/>
            <person name="Strong C."/>
            <person name="Farmer C."/>
            <person name="Delahaunty K."/>
            <person name="Markovic C."/>
            <person name="Hall O."/>
            <person name="Minx P."/>
            <person name="Tomlinson C."/>
            <person name="Mitreva M."/>
            <person name="Hou S."/>
            <person name="Chen J."/>
            <person name="Wollam A."/>
            <person name="Pepin K.H."/>
            <person name="Johnson M."/>
            <person name="Bhonagiri V."/>
            <person name="Zhang X."/>
            <person name="Suruliraj S."/>
            <person name="Warren W."/>
            <person name="Chinwalla A."/>
            <person name="Mardis E.R."/>
            <person name="Wilson R.K."/>
        </authorList>
    </citation>
    <scope>NUCLEOTIDE SEQUENCE [LARGE SCALE GENOMIC DNA]</scope>
    <source>
        <strain evidence="1 2">YIT 12057</strain>
    </source>
</reference>
<proteinExistence type="predicted"/>
<organism evidence="1 2">
    <name type="scientific">Bacteroides fluxus YIT 12057</name>
    <dbReference type="NCBI Taxonomy" id="763034"/>
    <lineage>
        <taxon>Bacteria</taxon>
        <taxon>Pseudomonadati</taxon>
        <taxon>Bacteroidota</taxon>
        <taxon>Bacteroidia</taxon>
        <taxon>Bacteroidales</taxon>
        <taxon>Bacteroidaceae</taxon>
        <taxon>Bacteroides</taxon>
    </lineage>
</organism>
<name>F3PUX1_9BACE</name>
<evidence type="ECO:0000313" key="2">
    <source>
        <dbReference type="Proteomes" id="UP000003416"/>
    </source>
</evidence>
<dbReference type="STRING" id="763034.HMPREF9446_02545"/>
<dbReference type="Proteomes" id="UP000003416">
    <property type="component" value="Unassembled WGS sequence"/>
</dbReference>
<keyword evidence="2" id="KW-1185">Reference proteome</keyword>
<dbReference type="HOGENOM" id="CLU_2340913_0_0_10"/>